<evidence type="ECO:0000256" key="2">
    <source>
        <dbReference type="ARBA" id="ARBA00022723"/>
    </source>
</evidence>
<evidence type="ECO:0000256" key="4">
    <source>
        <dbReference type="ARBA" id="ARBA00023014"/>
    </source>
</evidence>
<dbReference type="PANTHER" id="PTHR46491">
    <property type="entry name" value="CDGSH IRON SULFUR DOMAIN PROTEIN HOMOLOG"/>
    <property type="match status" value="1"/>
</dbReference>
<dbReference type="PANTHER" id="PTHR46491:SF3">
    <property type="entry name" value="CDGSH IRON-SULFUR DOMAIN-CONTAINING PROTEIN 3, MITOCHONDRIAL"/>
    <property type="match status" value="1"/>
</dbReference>
<evidence type="ECO:0000313" key="7">
    <source>
        <dbReference type="Proteomes" id="UP000034491"/>
    </source>
</evidence>
<dbReference type="PATRIC" id="fig|1549748.8.peg.3348"/>
<dbReference type="InterPro" id="IPR042216">
    <property type="entry name" value="MitoNEET_CISD"/>
</dbReference>
<dbReference type="AlphaFoldDB" id="A0A0M2R6X1"/>
<feature type="domain" description="Iron-binding zinc finger CDGSH type" evidence="5">
    <location>
        <begin position="9"/>
        <end position="46"/>
    </location>
</feature>
<proteinExistence type="predicted"/>
<keyword evidence="1" id="KW-0001">2Fe-2S</keyword>
<dbReference type="Proteomes" id="UP000034491">
    <property type="component" value="Unassembled WGS sequence"/>
</dbReference>
<feature type="domain" description="Iron-binding zinc finger CDGSH type" evidence="5">
    <location>
        <begin position="47"/>
        <end position="80"/>
    </location>
</feature>
<sequence>METPEIADTNPSIVQLEEGKTYFWCACGRSKKQPFCDGSHRGTSFQPISFTAEKTKKYFLCQCKHSSNKPFCDGNHKHLL</sequence>
<gene>
    <name evidence="6" type="ORF">WH95_06955</name>
</gene>
<organism evidence="6 7">
    <name type="scientific">Kiloniella litopenaei</name>
    <dbReference type="NCBI Taxonomy" id="1549748"/>
    <lineage>
        <taxon>Bacteria</taxon>
        <taxon>Pseudomonadati</taxon>
        <taxon>Pseudomonadota</taxon>
        <taxon>Alphaproteobacteria</taxon>
        <taxon>Rhodospirillales</taxon>
        <taxon>Kiloniellaceae</taxon>
        <taxon>Kiloniella</taxon>
    </lineage>
</organism>
<dbReference type="STRING" id="1549748.WH95_06955"/>
<keyword evidence="3" id="KW-0408">Iron</keyword>
<keyword evidence="4" id="KW-0411">Iron-sulfur</keyword>
<dbReference type="GO" id="GO:0051537">
    <property type="term" value="F:2 iron, 2 sulfur cluster binding"/>
    <property type="evidence" value="ECO:0007669"/>
    <property type="project" value="UniProtKB-KW"/>
</dbReference>
<comment type="caution">
    <text evidence="6">The sequence shown here is derived from an EMBL/GenBank/DDBJ whole genome shotgun (WGS) entry which is preliminary data.</text>
</comment>
<keyword evidence="2" id="KW-0479">Metal-binding</keyword>
<evidence type="ECO:0000256" key="1">
    <source>
        <dbReference type="ARBA" id="ARBA00022714"/>
    </source>
</evidence>
<dbReference type="EMBL" id="LANI01000004">
    <property type="protein sequence ID" value="KKJ77436.1"/>
    <property type="molecule type" value="Genomic_DNA"/>
</dbReference>
<name>A0A0M2R6X1_9PROT</name>
<evidence type="ECO:0000256" key="3">
    <source>
        <dbReference type="ARBA" id="ARBA00023004"/>
    </source>
</evidence>
<protein>
    <submittedName>
        <fullName evidence="6">Glutamate synthase</fullName>
    </submittedName>
</protein>
<dbReference type="OrthoDB" id="9795032at2"/>
<keyword evidence="7" id="KW-1185">Reference proteome</keyword>
<evidence type="ECO:0000259" key="5">
    <source>
        <dbReference type="SMART" id="SM00704"/>
    </source>
</evidence>
<reference evidence="6 7" key="1">
    <citation type="submission" date="2015-03" db="EMBL/GenBank/DDBJ databases">
        <title>Genome sequence of Kiloniella sp. P1-1, isolated from the gut microflora of Pacific white shrimp, Penaeus vannamei.</title>
        <authorList>
            <person name="Shao Z."/>
            <person name="Wang L."/>
            <person name="Li X."/>
        </authorList>
    </citation>
    <scope>NUCLEOTIDE SEQUENCE [LARGE SCALE GENOMIC DNA]</scope>
    <source>
        <strain evidence="6 7">P1-1</strain>
    </source>
</reference>
<dbReference type="GO" id="GO:0046872">
    <property type="term" value="F:metal ion binding"/>
    <property type="evidence" value="ECO:0007669"/>
    <property type="project" value="UniProtKB-KW"/>
</dbReference>
<evidence type="ECO:0000313" key="6">
    <source>
        <dbReference type="EMBL" id="KKJ77436.1"/>
    </source>
</evidence>
<accession>A0A0M2R6X1</accession>
<dbReference type="Gene3D" id="3.40.5.90">
    <property type="entry name" value="CDGSH iron-sulfur domain, mitoNEET-type"/>
    <property type="match status" value="2"/>
</dbReference>
<dbReference type="InterPro" id="IPR018967">
    <property type="entry name" value="FeS-contain_CDGSH-typ"/>
</dbReference>
<dbReference type="InterPro" id="IPR052950">
    <property type="entry name" value="CISD"/>
</dbReference>
<dbReference type="Pfam" id="PF09360">
    <property type="entry name" value="zf-CDGSH"/>
    <property type="match status" value="2"/>
</dbReference>
<dbReference type="SMART" id="SM00704">
    <property type="entry name" value="ZnF_CDGSH"/>
    <property type="match status" value="2"/>
</dbReference>
<dbReference type="GO" id="GO:0005737">
    <property type="term" value="C:cytoplasm"/>
    <property type="evidence" value="ECO:0007669"/>
    <property type="project" value="UniProtKB-ARBA"/>
</dbReference>